<comment type="similarity">
    <text evidence="3 7">Belongs to the NAD(P)-dependent epimerase/dehydratase family. dTDP-glucose dehydratase subfamily.</text>
</comment>
<dbReference type="AlphaFoldDB" id="A0A0R3KRU6"/>
<evidence type="ECO:0000256" key="5">
    <source>
        <dbReference type="ARBA" id="ARBA00023027"/>
    </source>
</evidence>
<evidence type="ECO:0000256" key="4">
    <source>
        <dbReference type="ARBA" id="ARBA00011990"/>
    </source>
</evidence>
<organism evidence="9 10">
    <name type="scientific">Bradyrhizobium valentinum</name>
    <dbReference type="NCBI Taxonomy" id="1518501"/>
    <lineage>
        <taxon>Bacteria</taxon>
        <taxon>Pseudomonadati</taxon>
        <taxon>Pseudomonadota</taxon>
        <taxon>Alphaproteobacteria</taxon>
        <taxon>Hyphomicrobiales</taxon>
        <taxon>Nitrobacteraceae</taxon>
        <taxon>Bradyrhizobium</taxon>
    </lineage>
</organism>
<dbReference type="CDD" id="cd05246">
    <property type="entry name" value="dTDP_GD_SDR_e"/>
    <property type="match status" value="1"/>
</dbReference>
<dbReference type="GO" id="GO:0009225">
    <property type="term" value="P:nucleotide-sugar metabolic process"/>
    <property type="evidence" value="ECO:0007669"/>
    <property type="project" value="InterPro"/>
</dbReference>
<evidence type="ECO:0000256" key="3">
    <source>
        <dbReference type="ARBA" id="ARBA00008178"/>
    </source>
</evidence>
<dbReference type="SUPFAM" id="SSF51735">
    <property type="entry name" value="NAD(P)-binding Rossmann-fold domains"/>
    <property type="match status" value="1"/>
</dbReference>
<dbReference type="InterPro" id="IPR005888">
    <property type="entry name" value="dTDP_Gluc_deHydtase"/>
</dbReference>
<dbReference type="NCBIfam" id="TIGR01181">
    <property type="entry name" value="dTDP_gluc_dehyt"/>
    <property type="match status" value="1"/>
</dbReference>
<comment type="cofactor">
    <cofactor evidence="2 7">
        <name>NAD(+)</name>
        <dbReference type="ChEBI" id="CHEBI:57540"/>
    </cofactor>
</comment>
<evidence type="ECO:0000256" key="1">
    <source>
        <dbReference type="ARBA" id="ARBA00001539"/>
    </source>
</evidence>
<proteinExistence type="inferred from homology"/>
<evidence type="ECO:0000256" key="7">
    <source>
        <dbReference type="RuleBase" id="RU004473"/>
    </source>
</evidence>
<dbReference type="RefSeq" id="WP_057854195.1">
    <property type="nucleotide sequence ID" value="NZ_LLXX01000177.1"/>
</dbReference>
<dbReference type="InterPro" id="IPR020904">
    <property type="entry name" value="Sc_DH/Rdtase_CS"/>
</dbReference>
<dbReference type="GO" id="GO:0008460">
    <property type="term" value="F:dTDP-glucose 4,6-dehydratase activity"/>
    <property type="evidence" value="ECO:0007669"/>
    <property type="project" value="UniProtKB-EC"/>
</dbReference>
<keyword evidence="6 7" id="KW-0456">Lyase</keyword>
<dbReference type="Proteomes" id="UP000051913">
    <property type="component" value="Unassembled WGS sequence"/>
</dbReference>
<feature type="domain" description="NAD(P)-binding" evidence="8">
    <location>
        <begin position="4"/>
        <end position="321"/>
    </location>
</feature>
<dbReference type="InterPro" id="IPR036291">
    <property type="entry name" value="NAD(P)-bd_dom_sf"/>
</dbReference>
<dbReference type="EC" id="4.2.1.46" evidence="4 7"/>
<evidence type="ECO:0000313" key="9">
    <source>
        <dbReference type="EMBL" id="KRQ98363.1"/>
    </source>
</evidence>
<evidence type="ECO:0000256" key="2">
    <source>
        <dbReference type="ARBA" id="ARBA00001911"/>
    </source>
</evidence>
<comment type="caution">
    <text evidence="9">The sequence shown here is derived from an EMBL/GenBank/DDBJ whole genome shotgun (WGS) entry which is preliminary data.</text>
</comment>
<dbReference type="PANTHER" id="PTHR43000">
    <property type="entry name" value="DTDP-D-GLUCOSE 4,6-DEHYDRATASE-RELATED"/>
    <property type="match status" value="1"/>
</dbReference>
<gene>
    <name evidence="9" type="ORF">CP49_10530</name>
</gene>
<keyword evidence="10" id="KW-1185">Reference proteome</keyword>
<accession>A0A0R3KRU6</accession>
<evidence type="ECO:0000256" key="6">
    <source>
        <dbReference type="ARBA" id="ARBA00023239"/>
    </source>
</evidence>
<dbReference type="Gene3D" id="3.40.50.720">
    <property type="entry name" value="NAD(P)-binding Rossmann-like Domain"/>
    <property type="match status" value="1"/>
</dbReference>
<evidence type="ECO:0000313" key="10">
    <source>
        <dbReference type="Proteomes" id="UP000051913"/>
    </source>
</evidence>
<dbReference type="Pfam" id="PF16363">
    <property type="entry name" value="GDP_Man_Dehyd"/>
    <property type="match status" value="1"/>
</dbReference>
<protein>
    <recommendedName>
        <fullName evidence="4 7">dTDP-glucose 4,6-dehydratase</fullName>
        <ecNumber evidence="4 7">4.2.1.46</ecNumber>
    </recommendedName>
</protein>
<sequence>MRFLITGGCGFIGSAAVRHLVQAGHQVLNVDKLTYAGDSRTVAAVANFPSYRFERRDILDRDDIAALFQRFAPQAVWHFAAETHVDRSIEDPGKFIDTNVTGTFAMLQCALQFWSNLNLVEQSVFRFIHISTDEVYGSLGDQGLFKETTAYRPNSPYAASKAGADHLVRAWHTTFGLPTIISNCSNNYGPFQNREKLIPTIIRKAIAGQPIPIYGQGQNVRDWLYVNDHVAAIAAICTKGTVGSSYNIGGLCQVSNIALATEICKLLDERRPRRDGQGYAQLIQFVADRPGHDYRYAIDSTKARQELGWLPRESLQSGLSKTVDWYLDNIDWTLDDLNADDRLGLKLSTPQSTQDGQ</sequence>
<dbReference type="EMBL" id="LLXX01000177">
    <property type="protein sequence ID" value="KRQ98363.1"/>
    <property type="molecule type" value="Genomic_DNA"/>
</dbReference>
<name>A0A0R3KRU6_9BRAD</name>
<comment type="catalytic activity">
    <reaction evidence="1 7">
        <text>dTDP-alpha-D-glucose = dTDP-4-dehydro-6-deoxy-alpha-D-glucose + H2O</text>
        <dbReference type="Rhea" id="RHEA:17221"/>
        <dbReference type="ChEBI" id="CHEBI:15377"/>
        <dbReference type="ChEBI" id="CHEBI:57477"/>
        <dbReference type="ChEBI" id="CHEBI:57649"/>
        <dbReference type="EC" id="4.2.1.46"/>
    </reaction>
</comment>
<keyword evidence="5" id="KW-0520">NAD</keyword>
<dbReference type="PROSITE" id="PS00061">
    <property type="entry name" value="ADH_SHORT"/>
    <property type="match status" value="1"/>
</dbReference>
<evidence type="ECO:0000259" key="8">
    <source>
        <dbReference type="Pfam" id="PF16363"/>
    </source>
</evidence>
<reference evidence="9 10" key="1">
    <citation type="submission" date="2014-03" db="EMBL/GenBank/DDBJ databases">
        <title>Bradyrhizobium valentinum sp. nov., isolated from effective nodules of Lupinus mariae-josephae, a lupine endemic of basic-lime soils in Eastern Spain.</title>
        <authorList>
            <person name="Duran D."/>
            <person name="Rey L."/>
            <person name="Navarro A."/>
            <person name="Busquets A."/>
            <person name="Imperial J."/>
            <person name="Ruiz-Argueso T."/>
        </authorList>
    </citation>
    <scope>NUCLEOTIDE SEQUENCE [LARGE SCALE GENOMIC DNA]</scope>
    <source>
        <strain evidence="9 10">LmjM3</strain>
    </source>
</reference>
<dbReference type="InterPro" id="IPR016040">
    <property type="entry name" value="NAD(P)-bd_dom"/>
</dbReference>
<dbReference type="Gene3D" id="3.90.25.10">
    <property type="entry name" value="UDP-galactose 4-epimerase, domain 1"/>
    <property type="match status" value="1"/>
</dbReference>